<evidence type="ECO:0000256" key="1">
    <source>
        <dbReference type="SAM" id="MobiDB-lite"/>
    </source>
</evidence>
<dbReference type="PANTHER" id="PTHR47027:SF20">
    <property type="entry name" value="REVERSE TRANSCRIPTASE-LIKE PROTEIN WITH RNA-DIRECTED DNA POLYMERASE DOMAIN"/>
    <property type="match status" value="1"/>
</dbReference>
<dbReference type="PANTHER" id="PTHR47027">
    <property type="entry name" value="REVERSE TRANSCRIPTASE DOMAIN-CONTAINING PROTEIN"/>
    <property type="match status" value="1"/>
</dbReference>
<accession>R7S0R6</accession>
<reference evidence="3" key="1">
    <citation type="journal article" date="2012" name="Science">
        <title>The Paleozoic origin of enzymatic lignin decomposition reconstructed from 31 fungal genomes.</title>
        <authorList>
            <person name="Floudas D."/>
            <person name="Binder M."/>
            <person name="Riley R."/>
            <person name="Barry K."/>
            <person name="Blanchette R.A."/>
            <person name="Henrissat B."/>
            <person name="Martinez A.T."/>
            <person name="Otillar R."/>
            <person name="Spatafora J.W."/>
            <person name="Yadav J.S."/>
            <person name="Aerts A."/>
            <person name="Benoit I."/>
            <person name="Boyd A."/>
            <person name="Carlson A."/>
            <person name="Copeland A."/>
            <person name="Coutinho P.M."/>
            <person name="de Vries R.P."/>
            <person name="Ferreira P."/>
            <person name="Findley K."/>
            <person name="Foster B."/>
            <person name="Gaskell J."/>
            <person name="Glotzer D."/>
            <person name="Gorecki P."/>
            <person name="Heitman J."/>
            <person name="Hesse C."/>
            <person name="Hori C."/>
            <person name="Igarashi K."/>
            <person name="Jurgens J.A."/>
            <person name="Kallen N."/>
            <person name="Kersten P."/>
            <person name="Kohler A."/>
            <person name="Kuees U."/>
            <person name="Kumar T.K.A."/>
            <person name="Kuo A."/>
            <person name="LaButti K."/>
            <person name="Larrondo L.F."/>
            <person name="Lindquist E."/>
            <person name="Ling A."/>
            <person name="Lombard V."/>
            <person name="Lucas S."/>
            <person name="Lundell T."/>
            <person name="Martin R."/>
            <person name="McLaughlin D.J."/>
            <person name="Morgenstern I."/>
            <person name="Morin E."/>
            <person name="Murat C."/>
            <person name="Nagy L.G."/>
            <person name="Nolan M."/>
            <person name="Ohm R.A."/>
            <person name="Patyshakuliyeva A."/>
            <person name="Rokas A."/>
            <person name="Ruiz-Duenas F.J."/>
            <person name="Sabat G."/>
            <person name="Salamov A."/>
            <person name="Samejima M."/>
            <person name="Schmutz J."/>
            <person name="Slot J.C."/>
            <person name="St John F."/>
            <person name="Stenlid J."/>
            <person name="Sun H."/>
            <person name="Sun S."/>
            <person name="Syed K."/>
            <person name="Tsang A."/>
            <person name="Wiebenga A."/>
            <person name="Young D."/>
            <person name="Pisabarro A."/>
            <person name="Eastwood D.C."/>
            <person name="Martin F."/>
            <person name="Cullen D."/>
            <person name="Grigoriev I.V."/>
            <person name="Hibbett D.S."/>
        </authorList>
    </citation>
    <scope>NUCLEOTIDE SEQUENCE [LARGE SCALE GENOMIC DNA]</scope>
    <source>
        <strain evidence="3">HHB-11173 SS5</strain>
    </source>
</reference>
<feature type="region of interest" description="Disordered" evidence="1">
    <location>
        <begin position="467"/>
        <end position="498"/>
    </location>
</feature>
<dbReference type="AlphaFoldDB" id="R7S0R6"/>
<dbReference type="KEGG" id="psq:PUNSTDRAFT_78241"/>
<evidence type="ECO:0000313" key="2">
    <source>
        <dbReference type="EMBL" id="EIN03392.1"/>
    </source>
</evidence>
<gene>
    <name evidence="2" type="ORF">PUNSTDRAFT_78241</name>
</gene>
<dbReference type="RefSeq" id="XP_007389378.1">
    <property type="nucleotide sequence ID" value="XM_007389316.1"/>
</dbReference>
<dbReference type="GeneID" id="18885801"/>
<sequence>MADLTVGADDDNVILGGTHITHLAHADDVKLLSTSPNGLQAKIDAFDGWCNSNFLISNSTKTSLAIFGEIPRTVPHITQNGVRLAWTEDHKYVGTTFTSTDRSIMAMHYIRKAEAAQSIANMTFAIRSKIGDLAPLDAIRIYMARVDPHLTQSCEVAIDVSTPLLELLESVQHRFLRRALGLSSRCMIAALFVETGVMPLRHRRLILALRYLRYLLGLPPSRFAALALRDVFALAMAGHPGWVTDIRIALGSLPGKPIPVLITDLLDGDSITTLIHDVEASLDHWLSTIVADSPKLELLCGRYEIGKKGVVSYAVRHKKRQHHRVRVQKHRIAITKLLVLDHRLSVETLRWTQRYQPPVARAMRLCRLCLQDVEEPLHILFDCAGSDELTAMRTECLAQCTAKCLALLPLRSTPIGFFHRAIAEPLTVPTMARFVRNALRLVYSHEQYRPPRELLQDIPELLEPTIYDAGDHNEDDDAPQSPPKPPHIRGIIVPKSST</sequence>
<evidence type="ECO:0008006" key="4">
    <source>
        <dbReference type="Google" id="ProtNLM"/>
    </source>
</evidence>
<proteinExistence type="predicted"/>
<name>R7S0R6_PUNST</name>
<dbReference type="OMA" id="PMEINIA"/>
<dbReference type="Proteomes" id="UP000054196">
    <property type="component" value="Unassembled WGS sequence"/>
</dbReference>
<dbReference type="HOGENOM" id="CLU_045442_0_0_1"/>
<protein>
    <recommendedName>
        <fullName evidence="4">Reverse transcriptase domain-containing protein</fullName>
    </recommendedName>
</protein>
<organism evidence="2 3">
    <name type="scientific">Punctularia strigosozonata (strain HHB-11173)</name>
    <name type="common">White-rot fungus</name>
    <dbReference type="NCBI Taxonomy" id="741275"/>
    <lineage>
        <taxon>Eukaryota</taxon>
        <taxon>Fungi</taxon>
        <taxon>Dikarya</taxon>
        <taxon>Basidiomycota</taxon>
        <taxon>Agaricomycotina</taxon>
        <taxon>Agaricomycetes</taxon>
        <taxon>Corticiales</taxon>
        <taxon>Punctulariaceae</taxon>
        <taxon>Punctularia</taxon>
    </lineage>
</organism>
<dbReference type="OrthoDB" id="3240817at2759"/>
<dbReference type="eggNOG" id="ENOG502SDME">
    <property type="taxonomic scope" value="Eukaryota"/>
</dbReference>
<keyword evidence="3" id="KW-1185">Reference proteome</keyword>
<dbReference type="EMBL" id="JH687583">
    <property type="protein sequence ID" value="EIN03392.1"/>
    <property type="molecule type" value="Genomic_DNA"/>
</dbReference>
<evidence type="ECO:0000313" key="3">
    <source>
        <dbReference type="Proteomes" id="UP000054196"/>
    </source>
</evidence>